<dbReference type="EMBL" id="RSCD01000016">
    <property type="protein sequence ID" value="RSH88635.1"/>
    <property type="molecule type" value="Genomic_DNA"/>
</dbReference>
<keyword evidence="5" id="KW-1185">Reference proteome</keyword>
<keyword evidence="2" id="KW-0732">Signal</keyword>
<evidence type="ECO:0000259" key="3">
    <source>
        <dbReference type="Pfam" id="PF13460"/>
    </source>
</evidence>
<accession>A0A427YBZ5</accession>
<sequence>MRVVVLGSSGLIGRGLVAALRGLAVDVVAPTRRDGCDVVTGSGLSEAFKGAQAVVDVTNSPSFETEAATSFFTTTSRHIIDAARVAGISHLVVLSVVGSEHLTEMGYFTAKLLQEGAIRSSGLPYTILRATQFFEFVGAIAEANKTTQGAYKVSGSAFQPMAAKEVSETLAKIVIDTPKNGTVEVGGPERIPLYQAVETYFRAKGEKRTVERDDSAKYYGAISLKGDELCPGMGAIVVPTTLEQWLQQQK</sequence>
<name>A0A427YBZ5_9TREE</name>
<protein>
    <recommendedName>
        <fullName evidence="3">NAD(P)-binding domain-containing protein</fullName>
    </recommendedName>
</protein>
<feature type="chain" id="PRO_5019191860" description="NAD(P)-binding domain-containing protein" evidence="2">
    <location>
        <begin position="20"/>
        <end position="250"/>
    </location>
</feature>
<feature type="domain" description="NAD(P)-binding" evidence="3">
    <location>
        <begin position="41"/>
        <end position="135"/>
    </location>
</feature>
<proteinExistence type="predicted"/>
<evidence type="ECO:0000313" key="4">
    <source>
        <dbReference type="EMBL" id="RSH88635.1"/>
    </source>
</evidence>
<dbReference type="Proteomes" id="UP000279259">
    <property type="component" value="Unassembled WGS sequence"/>
</dbReference>
<dbReference type="InterPro" id="IPR036291">
    <property type="entry name" value="NAD(P)-bd_dom_sf"/>
</dbReference>
<evidence type="ECO:0000256" key="2">
    <source>
        <dbReference type="SAM" id="SignalP"/>
    </source>
</evidence>
<dbReference type="InterPro" id="IPR016040">
    <property type="entry name" value="NAD(P)-bd_dom"/>
</dbReference>
<organism evidence="4 5">
    <name type="scientific">Saitozyma podzolica</name>
    <dbReference type="NCBI Taxonomy" id="1890683"/>
    <lineage>
        <taxon>Eukaryota</taxon>
        <taxon>Fungi</taxon>
        <taxon>Dikarya</taxon>
        <taxon>Basidiomycota</taxon>
        <taxon>Agaricomycotina</taxon>
        <taxon>Tremellomycetes</taxon>
        <taxon>Tremellales</taxon>
        <taxon>Trimorphomycetaceae</taxon>
        <taxon>Saitozyma</taxon>
    </lineage>
</organism>
<dbReference type="PANTHER" id="PTHR42748:SF3">
    <property type="entry name" value="BLL4366 PROTEIN"/>
    <property type="match status" value="1"/>
</dbReference>
<reference evidence="4 5" key="1">
    <citation type="submission" date="2018-11" db="EMBL/GenBank/DDBJ databases">
        <title>Genome sequence of Saitozyma podzolica DSM 27192.</title>
        <authorList>
            <person name="Aliyu H."/>
            <person name="Gorte O."/>
            <person name="Ochsenreither K."/>
        </authorList>
    </citation>
    <scope>NUCLEOTIDE SEQUENCE [LARGE SCALE GENOMIC DNA]</scope>
    <source>
        <strain evidence="4 5">DSM 27192</strain>
    </source>
</reference>
<feature type="signal peptide" evidence="2">
    <location>
        <begin position="1"/>
        <end position="19"/>
    </location>
</feature>
<dbReference type="Gene3D" id="3.40.50.720">
    <property type="entry name" value="NAD(P)-binding Rossmann-like Domain"/>
    <property type="match status" value="1"/>
</dbReference>
<dbReference type="SUPFAM" id="SSF51735">
    <property type="entry name" value="NAD(P)-binding Rossmann-fold domains"/>
    <property type="match status" value="1"/>
</dbReference>
<evidence type="ECO:0000313" key="5">
    <source>
        <dbReference type="Proteomes" id="UP000279259"/>
    </source>
</evidence>
<dbReference type="PANTHER" id="PTHR42748">
    <property type="entry name" value="NITROGEN METABOLITE REPRESSION PROTEIN NMRA FAMILY MEMBER"/>
    <property type="match status" value="1"/>
</dbReference>
<comment type="caution">
    <text evidence="4">The sequence shown here is derived from an EMBL/GenBank/DDBJ whole genome shotgun (WGS) entry which is preliminary data.</text>
</comment>
<evidence type="ECO:0000256" key="1">
    <source>
        <dbReference type="ARBA" id="ARBA00022857"/>
    </source>
</evidence>
<dbReference type="InterPro" id="IPR051164">
    <property type="entry name" value="NmrA-like_oxidored"/>
</dbReference>
<keyword evidence="1" id="KW-0521">NADP</keyword>
<dbReference type="Pfam" id="PF13460">
    <property type="entry name" value="NAD_binding_10"/>
    <property type="match status" value="1"/>
</dbReference>
<gene>
    <name evidence="4" type="ORF">EHS25_002862</name>
</gene>
<dbReference type="OrthoDB" id="419598at2759"/>
<dbReference type="AlphaFoldDB" id="A0A427YBZ5"/>